<organism evidence="1 2">
    <name type="scientific">Neophaeococcomyces mojaviensis</name>
    <dbReference type="NCBI Taxonomy" id="3383035"/>
    <lineage>
        <taxon>Eukaryota</taxon>
        <taxon>Fungi</taxon>
        <taxon>Dikarya</taxon>
        <taxon>Ascomycota</taxon>
        <taxon>Pezizomycotina</taxon>
        <taxon>Eurotiomycetes</taxon>
        <taxon>Chaetothyriomycetidae</taxon>
        <taxon>Chaetothyriales</taxon>
        <taxon>Chaetothyriales incertae sedis</taxon>
        <taxon>Neophaeococcomyces</taxon>
    </lineage>
</organism>
<accession>A0ACC3AD21</accession>
<gene>
    <name evidence="1" type="ORF">H2198_002848</name>
</gene>
<name>A0ACC3AD21_9EURO</name>
<keyword evidence="2" id="KW-1185">Reference proteome</keyword>
<proteinExistence type="predicted"/>
<dbReference type="EMBL" id="JAPDRQ010000035">
    <property type="protein sequence ID" value="KAJ9659958.1"/>
    <property type="molecule type" value="Genomic_DNA"/>
</dbReference>
<evidence type="ECO:0000313" key="1">
    <source>
        <dbReference type="EMBL" id="KAJ9659958.1"/>
    </source>
</evidence>
<dbReference type="Proteomes" id="UP001172386">
    <property type="component" value="Unassembled WGS sequence"/>
</dbReference>
<sequence>MKSGSSKFHLHGQNDHSEKANTDSDNRSTKSGTKEAPRATADDTISEGGKLDNTMLTGENQSTSESSSISDDSDEADDTVNTVANGELAHATNDRNRAQLPNNTAHVNGNNNDALAISRLSRTSVTQALTISSRRLKYVDPPWHKNHLDERPRTFPLQLDTGLTYRECVQYLLLACRPLLQLLDDHRHIAFKGDMYRDVHGIRFVNQLRNLATAYWSGWRDTAPEKKLSAVREGRLEEYYTGVWERVREYWEKPVNHIDEVAQFLDWLLERLRHDLSIYDQVQKYDDNHITTSFDYSFGLPKVGHLFIRKVCQCDDRNTGLPQRAGKSMVGPQTFVHNINVPPGVHQFQELVKASLMEASPGPYCASCATQSRAGQATRILTLPAVFFLHLDYGKGAWKVKARPISDFEDSDTEDSPTEADYETTNEVGQVSSIPQYLDLTSICHDASQAGVYKLVSSTTKMRKEFCGEAQYEARVQRLQHEWVISQEYLKPSRVFNETTGGPSEQAGRGKVNLLAYVWQPAAPADVNVIKIDDGLGNLPLSHEASQCMKDLARWRSLGVVQSCGPVNGKVLPNNHVKPVGTACGSAFVAVPAIISQAPAAKLPTTTVHMQTQTVPVTTAHAQTQTQETIAPAARSEEPPRAYLGTTETNSAPAATTDTQVGPTSMRAARTDEEAASEAEDGVADEFDSMSVQELAEWLKKEHVLQALRKKADNLRSLCRDVQNRNAPYSVYLKGRLEVLAVERKLKTEKEAAKMKKAELMKLLEDANKSSNPTQSTKQPNRKSDQQPGIGRVTRSGSAAGAQTTTQQGEHEAQRLAQSNAQLRDQLANMRGQLEDAEKQLLNAKGSLEDIKKHSKKRLRDQQPAEDESCSIKCKRVRLHIGTLQTLYKRNDQDGDCLDHPMVDENDREQKDYVDVEIRDESAENGSPGALHSFRIPIAYSTGSTHDDNPRTESPSSSARLPSQSPRDFTPPFPPQSHLDEFNSTRQGTDSYLAPSDSMQPPFLPTSNHNATWVASIPQDQASAFLESRDKGVVVISGEDPITEKDIFRHVNRYLPTIEDIERQQIRIEMRQPGSIPPTTNVYKYFEQTYNEVLHVRQLRRDTPDVAEAAIRAELANLRKEQNSIIQDGDSSDEDGVFTYG</sequence>
<evidence type="ECO:0000313" key="2">
    <source>
        <dbReference type="Proteomes" id="UP001172386"/>
    </source>
</evidence>
<reference evidence="1" key="1">
    <citation type="submission" date="2022-10" db="EMBL/GenBank/DDBJ databases">
        <title>Culturing micro-colonial fungi from biological soil crusts in the Mojave desert and describing Neophaeococcomyces mojavensis, and introducing the new genera and species Taxawa tesnikishii.</title>
        <authorList>
            <person name="Kurbessoian T."/>
            <person name="Stajich J.E."/>
        </authorList>
    </citation>
    <scope>NUCLEOTIDE SEQUENCE</scope>
    <source>
        <strain evidence="1">JES_112</strain>
    </source>
</reference>
<comment type="caution">
    <text evidence="1">The sequence shown here is derived from an EMBL/GenBank/DDBJ whole genome shotgun (WGS) entry which is preliminary data.</text>
</comment>
<protein>
    <submittedName>
        <fullName evidence="1">Uncharacterized protein</fullName>
    </submittedName>
</protein>